<evidence type="ECO:0000313" key="3">
    <source>
        <dbReference type="Proteomes" id="UP000689195"/>
    </source>
</evidence>
<feature type="chain" id="PRO_5035721165" description="Transmembrane protein" evidence="1">
    <location>
        <begin position="21"/>
        <end position="230"/>
    </location>
</feature>
<evidence type="ECO:0000313" key="2">
    <source>
        <dbReference type="EMBL" id="CAD8187733.1"/>
    </source>
</evidence>
<sequence length="230" mass="27717">MNNTQLIELLLHFLSFQICADLKFLILVVGHQWEQTINSIFGQSMLEQTLKQVKNQIFKRHVMVDLNVGRDERIQLIKQFYNYNKDLNHPRNILVELYIIMMMNLNDESFKSSAFFIQILVFISILKHNYRINDANQQRFEKKNLFFKTQLVYLIKAKELKFARNPRSFQLLIFYAQFLYILGLIRQRLWIAISQKRNSISFIELINTIKTRVMKILFQFELIPKKLYID</sequence>
<protein>
    <recommendedName>
        <fullName evidence="4">Transmembrane protein</fullName>
    </recommendedName>
</protein>
<dbReference type="AlphaFoldDB" id="A0A8S1WEP0"/>
<keyword evidence="3" id="KW-1185">Reference proteome</keyword>
<organism evidence="2 3">
    <name type="scientific">Paramecium pentaurelia</name>
    <dbReference type="NCBI Taxonomy" id="43138"/>
    <lineage>
        <taxon>Eukaryota</taxon>
        <taxon>Sar</taxon>
        <taxon>Alveolata</taxon>
        <taxon>Ciliophora</taxon>
        <taxon>Intramacronucleata</taxon>
        <taxon>Oligohymenophorea</taxon>
        <taxon>Peniculida</taxon>
        <taxon>Parameciidae</taxon>
        <taxon>Paramecium</taxon>
    </lineage>
</organism>
<evidence type="ECO:0000256" key="1">
    <source>
        <dbReference type="SAM" id="SignalP"/>
    </source>
</evidence>
<name>A0A8S1WEP0_9CILI</name>
<accession>A0A8S1WEP0</accession>
<feature type="signal peptide" evidence="1">
    <location>
        <begin position="1"/>
        <end position="20"/>
    </location>
</feature>
<evidence type="ECO:0008006" key="4">
    <source>
        <dbReference type="Google" id="ProtNLM"/>
    </source>
</evidence>
<dbReference type="Proteomes" id="UP000689195">
    <property type="component" value="Unassembled WGS sequence"/>
</dbReference>
<reference evidence="2" key="1">
    <citation type="submission" date="2021-01" db="EMBL/GenBank/DDBJ databases">
        <authorList>
            <consortium name="Genoscope - CEA"/>
            <person name="William W."/>
        </authorList>
    </citation>
    <scope>NUCLEOTIDE SEQUENCE</scope>
</reference>
<gene>
    <name evidence="2" type="ORF">PPENT_87.1.T0900016</name>
</gene>
<dbReference type="EMBL" id="CAJJDO010000090">
    <property type="protein sequence ID" value="CAD8187733.1"/>
    <property type="molecule type" value="Genomic_DNA"/>
</dbReference>
<keyword evidence="1" id="KW-0732">Signal</keyword>
<comment type="caution">
    <text evidence="2">The sequence shown here is derived from an EMBL/GenBank/DDBJ whole genome shotgun (WGS) entry which is preliminary data.</text>
</comment>
<proteinExistence type="predicted"/>